<feature type="active site" description="Cysteine persulfide intermediate" evidence="3">
    <location>
        <position position="114"/>
    </location>
</feature>
<dbReference type="EMBL" id="MFKF01000381">
    <property type="protein sequence ID" value="OGG45236.1"/>
    <property type="molecule type" value="Genomic_DNA"/>
</dbReference>
<dbReference type="GO" id="GO:0016783">
    <property type="term" value="F:sulfurtransferase activity"/>
    <property type="evidence" value="ECO:0007669"/>
    <property type="project" value="InterPro"/>
</dbReference>
<comment type="subcellular location">
    <subcellularLocation>
        <location evidence="3">Cytoplasm</location>
    </subcellularLocation>
</comment>
<dbReference type="PIRSF" id="PIRSF015626">
    <property type="entry name" value="FdhD"/>
    <property type="match status" value="1"/>
</dbReference>
<dbReference type="HAMAP" id="MF_00187">
    <property type="entry name" value="FdhD"/>
    <property type="match status" value="1"/>
</dbReference>
<dbReference type="Proteomes" id="UP000178606">
    <property type="component" value="Unassembled WGS sequence"/>
</dbReference>
<name>A0A1F6C7V1_HANXR</name>
<feature type="binding site" evidence="3">
    <location>
        <begin position="254"/>
        <end position="259"/>
    </location>
    <ligand>
        <name>Mo-bis(molybdopterin guanine dinucleotide)</name>
        <dbReference type="ChEBI" id="CHEBI:60539"/>
    </ligand>
</feature>
<sequence>MSTSAIVSHLTTRLRGSAAAPADDLLAVEEPLEVRLQGQPIAVIMRTPGDDFELAAGFLHTEGILRTPRDIGAISYCKDAEPPNLENVLDVVLSDGVPFDLERLRRNVYASSSCGICGKATIEAIHAHAPPVAADFTLPPGLLYALPDRLRAAQSAFDRTGGLHAAGLFDLDGNLIVLREDVGRHNAVDKIVGHLLLRDLLPADRRVLMVSGRAGFEIVQKALVARIPVVAAVSAPSSLAVDLAVGSNMTLVGFLRGDRLNVYAGGHRLGIASS</sequence>
<keyword evidence="4" id="KW-0808">Transferase</keyword>
<dbReference type="PANTHER" id="PTHR30592">
    <property type="entry name" value="FORMATE DEHYDROGENASE"/>
    <property type="match status" value="1"/>
</dbReference>
<comment type="function">
    <text evidence="3">Required for formate dehydrogenase (FDH) activity. Acts as a sulfur carrier protein that transfers sulfur from IscS to the molybdenum cofactor prior to its insertion into FDH.</text>
</comment>
<comment type="caution">
    <text evidence="4">The sequence shown here is derived from an EMBL/GenBank/DDBJ whole genome shotgun (WGS) entry which is preliminary data.</text>
</comment>
<keyword evidence="2 3" id="KW-0501">Molybdenum cofactor biosynthesis</keyword>
<dbReference type="Pfam" id="PF02634">
    <property type="entry name" value="FdhD-NarQ"/>
    <property type="match status" value="1"/>
</dbReference>
<dbReference type="AlphaFoldDB" id="A0A1F6C7V1"/>
<evidence type="ECO:0000256" key="2">
    <source>
        <dbReference type="ARBA" id="ARBA00023150"/>
    </source>
</evidence>
<evidence type="ECO:0000256" key="3">
    <source>
        <dbReference type="HAMAP-Rule" id="MF_00187"/>
    </source>
</evidence>
<evidence type="ECO:0000313" key="4">
    <source>
        <dbReference type="EMBL" id="OGG45236.1"/>
    </source>
</evidence>
<proteinExistence type="inferred from homology"/>
<evidence type="ECO:0000313" key="5">
    <source>
        <dbReference type="Proteomes" id="UP000178606"/>
    </source>
</evidence>
<comment type="similarity">
    <text evidence="3">Belongs to the FdhD family.</text>
</comment>
<dbReference type="NCBIfam" id="TIGR00129">
    <property type="entry name" value="fdhD_narQ"/>
    <property type="match status" value="1"/>
</dbReference>
<keyword evidence="1 3" id="KW-0963">Cytoplasm</keyword>
<dbReference type="GO" id="GO:0005737">
    <property type="term" value="C:cytoplasm"/>
    <property type="evidence" value="ECO:0007669"/>
    <property type="project" value="UniProtKB-SubCell"/>
</dbReference>
<dbReference type="GO" id="GO:0006777">
    <property type="term" value="P:Mo-molybdopterin cofactor biosynthetic process"/>
    <property type="evidence" value="ECO:0007669"/>
    <property type="project" value="UniProtKB-UniRule"/>
</dbReference>
<dbReference type="Gene3D" id="3.40.140.10">
    <property type="entry name" value="Cytidine Deaminase, domain 2"/>
    <property type="match status" value="1"/>
</dbReference>
<dbReference type="InterPro" id="IPR016193">
    <property type="entry name" value="Cytidine_deaminase-like"/>
</dbReference>
<protein>
    <recommendedName>
        <fullName evidence="3">Sulfur carrier protein FdhD</fullName>
    </recommendedName>
</protein>
<accession>A0A1F6C7V1</accession>
<dbReference type="PANTHER" id="PTHR30592:SF1">
    <property type="entry name" value="SULFUR CARRIER PROTEIN FDHD"/>
    <property type="match status" value="1"/>
</dbReference>
<dbReference type="SUPFAM" id="SSF53927">
    <property type="entry name" value="Cytidine deaminase-like"/>
    <property type="match status" value="1"/>
</dbReference>
<reference evidence="4 5" key="1">
    <citation type="journal article" date="2016" name="Nat. Commun.">
        <title>Thousands of microbial genomes shed light on interconnected biogeochemical processes in an aquifer system.</title>
        <authorList>
            <person name="Anantharaman K."/>
            <person name="Brown C.T."/>
            <person name="Hug L.A."/>
            <person name="Sharon I."/>
            <person name="Castelle C.J."/>
            <person name="Probst A.J."/>
            <person name="Thomas B.C."/>
            <person name="Singh A."/>
            <person name="Wilkins M.J."/>
            <person name="Karaoz U."/>
            <person name="Brodie E.L."/>
            <person name="Williams K.H."/>
            <person name="Hubbard S.S."/>
            <person name="Banfield J.F."/>
        </authorList>
    </citation>
    <scope>NUCLEOTIDE SEQUENCE [LARGE SCALE GENOMIC DNA]</scope>
    <source>
        <strain evidence="5">RIFCSPLOWO2_12_FULL_64_10</strain>
    </source>
</reference>
<gene>
    <name evidence="3" type="primary">fdhD</name>
    <name evidence="4" type="ORF">A3F84_05880</name>
</gene>
<dbReference type="GO" id="GO:0097163">
    <property type="term" value="F:sulfur carrier activity"/>
    <property type="evidence" value="ECO:0007669"/>
    <property type="project" value="UniProtKB-UniRule"/>
</dbReference>
<dbReference type="NCBIfam" id="NF001943">
    <property type="entry name" value="PRK00724.1-2"/>
    <property type="match status" value="1"/>
</dbReference>
<dbReference type="InterPro" id="IPR003786">
    <property type="entry name" value="FdhD"/>
</dbReference>
<organism evidence="4 5">
    <name type="scientific">Handelsmanbacteria sp. (strain RIFCSPLOWO2_12_FULL_64_10)</name>
    <dbReference type="NCBI Taxonomy" id="1817868"/>
    <lineage>
        <taxon>Bacteria</taxon>
        <taxon>Candidatus Handelsmaniibacteriota</taxon>
    </lineage>
</organism>
<dbReference type="Gene3D" id="3.10.20.10">
    <property type="match status" value="1"/>
</dbReference>
<evidence type="ECO:0000256" key="1">
    <source>
        <dbReference type="ARBA" id="ARBA00022490"/>
    </source>
</evidence>